<comment type="caution">
    <text evidence="1">The sequence shown here is derived from an EMBL/GenBank/DDBJ whole genome shotgun (WGS) entry which is preliminary data.</text>
</comment>
<protein>
    <recommendedName>
        <fullName evidence="3">WXG100 family type VII secretion target</fullName>
    </recommendedName>
</protein>
<organism evidence="1 2">
    <name type="scientific">Streptomyces hokutonensis</name>
    <dbReference type="NCBI Taxonomy" id="1306990"/>
    <lineage>
        <taxon>Bacteria</taxon>
        <taxon>Bacillati</taxon>
        <taxon>Actinomycetota</taxon>
        <taxon>Actinomycetes</taxon>
        <taxon>Kitasatosporales</taxon>
        <taxon>Streptomycetaceae</taxon>
        <taxon>Streptomyces</taxon>
    </lineage>
</organism>
<evidence type="ECO:0000313" key="1">
    <source>
        <dbReference type="EMBL" id="MFE9605822.1"/>
    </source>
</evidence>
<keyword evidence="2" id="KW-1185">Reference proteome</keyword>
<dbReference type="EMBL" id="JBIAHM010000021">
    <property type="protein sequence ID" value="MFE9605822.1"/>
    <property type="molecule type" value="Genomic_DNA"/>
</dbReference>
<evidence type="ECO:0008006" key="3">
    <source>
        <dbReference type="Google" id="ProtNLM"/>
    </source>
</evidence>
<dbReference type="Proteomes" id="UP001601303">
    <property type="component" value="Unassembled WGS sequence"/>
</dbReference>
<evidence type="ECO:0000313" key="2">
    <source>
        <dbReference type="Proteomes" id="UP001601303"/>
    </source>
</evidence>
<gene>
    <name evidence="1" type="ORF">ACFYNQ_45720</name>
</gene>
<name>A0ABW6MI43_9ACTN</name>
<dbReference type="RefSeq" id="WP_388114560.1">
    <property type="nucleotide sequence ID" value="NZ_JBIAHM010000021.1"/>
</dbReference>
<proteinExistence type="predicted"/>
<reference evidence="1 2" key="1">
    <citation type="submission" date="2024-10" db="EMBL/GenBank/DDBJ databases">
        <title>The Natural Products Discovery Center: Release of the First 8490 Sequenced Strains for Exploring Actinobacteria Biosynthetic Diversity.</title>
        <authorList>
            <person name="Kalkreuter E."/>
            <person name="Kautsar S.A."/>
            <person name="Yang D."/>
            <person name="Bader C.D."/>
            <person name="Teijaro C.N."/>
            <person name="Fluegel L."/>
            <person name="Davis C.M."/>
            <person name="Simpson J.R."/>
            <person name="Lauterbach L."/>
            <person name="Steele A.D."/>
            <person name="Gui C."/>
            <person name="Meng S."/>
            <person name="Li G."/>
            <person name="Viehrig K."/>
            <person name="Ye F."/>
            <person name="Su P."/>
            <person name="Kiefer A.F."/>
            <person name="Nichols A."/>
            <person name="Cepeda A.J."/>
            <person name="Yan W."/>
            <person name="Fan B."/>
            <person name="Jiang Y."/>
            <person name="Adhikari A."/>
            <person name="Zheng C.-J."/>
            <person name="Schuster L."/>
            <person name="Cowan T.M."/>
            <person name="Smanski M.J."/>
            <person name="Chevrette M.G."/>
            <person name="De Carvalho L.P.S."/>
            <person name="Shen B."/>
        </authorList>
    </citation>
    <scope>NUCLEOTIDE SEQUENCE [LARGE SCALE GENOMIC DNA]</scope>
    <source>
        <strain evidence="1 2">NPDC006488</strain>
    </source>
</reference>
<accession>A0ABW6MI43</accession>
<sequence>MGDKGEILDTKIADLKATAPAFSAESVGLGRALHKLNLALGDAGAAWGDDDQGTAFHQAHGPRLRQIEDSTKILTEGPAGIHLAMSDMADGHIDNEELVRSMFTGIDVGPHDERSGKGDGW</sequence>